<comment type="caution">
    <text evidence="2">The sequence shown here is derived from an EMBL/GenBank/DDBJ whole genome shotgun (WGS) entry which is preliminary data.</text>
</comment>
<keyword evidence="3" id="KW-1185">Reference proteome</keyword>
<accession>A0A9W6PZN7</accession>
<feature type="compositionally biased region" description="Basic and acidic residues" evidence="1">
    <location>
        <begin position="17"/>
        <end position="30"/>
    </location>
</feature>
<evidence type="ECO:0000256" key="1">
    <source>
        <dbReference type="SAM" id="MobiDB-lite"/>
    </source>
</evidence>
<dbReference type="Proteomes" id="UP001165124">
    <property type="component" value="Unassembled WGS sequence"/>
</dbReference>
<gene>
    <name evidence="2" type="ORF">Arub01_43300</name>
</gene>
<protein>
    <submittedName>
        <fullName evidence="2">Uncharacterized protein</fullName>
    </submittedName>
</protein>
<evidence type="ECO:0000313" key="3">
    <source>
        <dbReference type="Proteomes" id="UP001165124"/>
    </source>
</evidence>
<reference evidence="2" key="1">
    <citation type="submission" date="2023-02" db="EMBL/GenBank/DDBJ databases">
        <title>Actinomadura rubrobrunea NBRC 14622.</title>
        <authorList>
            <person name="Ichikawa N."/>
            <person name="Sato H."/>
            <person name="Tonouchi N."/>
        </authorList>
    </citation>
    <scope>NUCLEOTIDE SEQUENCE</scope>
    <source>
        <strain evidence="2">NBRC 14622</strain>
    </source>
</reference>
<organism evidence="2 3">
    <name type="scientific">Actinomadura rubrobrunea</name>
    <dbReference type="NCBI Taxonomy" id="115335"/>
    <lineage>
        <taxon>Bacteria</taxon>
        <taxon>Bacillati</taxon>
        <taxon>Actinomycetota</taxon>
        <taxon>Actinomycetes</taxon>
        <taxon>Streptosporangiales</taxon>
        <taxon>Thermomonosporaceae</taxon>
        <taxon>Actinomadura</taxon>
    </lineage>
</organism>
<feature type="region of interest" description="Disordered" evidence="1">
    <location>
        <begin position="1"/>
        <end position="95"/>
    </location>
</feature>
<dbReference type="AlphaFoldDB" id="A0A9W6PZN7"/>
<proteinExistence type="predicted"/>
<feature type="compositionally biased region" description="Low complexity" evidence="1">
    <location>
        <begin position="1"/>
        <end position="11"/>
    </location>
</feature>
<evidence type="ECO:0000313" key="2">
    <source>
        <dbReference type="EMBL" id="GLW66086.1"/>
    </source>
</evidence>
<name>A0A9W6PZN7_9ACTN</name>
<dbReference type="EMBL" id="BSRZ01000012">
    <property type="protein sequence ID" value="GLW66086.1"/>
    <property type="molecule type" value="Genomic_DNA"/>
</dbReference>
<sequence length="112" mass="12137">MDTGGADTAARMTRRMTRSELLDAADEPRPDGVAQVRRRRRGGPAGRGSKSSGNAQHDFAPCRLALHRGLRGGQGVGAEPGRAMRRSRGQEKAFCPVRARPTTREWISDVPS</sequence>